<evidence type="ECO:0000313" key="2">
    <source>
        <dbReference type="EMBL" id="KAA1428322.1"/>
    </source>
</evidence>
<dbReference type="Proteomes" id="UP000324351">
    <property type="component" value="Unassembled WGS sequence"/>
</dbReference>
<proteinExistence type="predicted"/>
<keyword evidence="1" id="KW-1133">Transmembrane helix</keyword>
<feature type="transmembrane region" description="Helical" evidence="1">
    <location>
        <begin position="12"/>
        <end position="32"/>
    </location>
</feature>
<evidence type="ECO:0008006" key="4">
    <source>
        <dbReference type="Google" id="ProtNLM"/>
    </source>
</evidence>
<keyword evidence="1" id="KW-0472">Membrane</keyword>
<evidence type="ECO:0000256" key="1">
    <source>
        <dbReference type="SAM" id="Phobius"/>
    </source>
</evidence>
<accession>A0A5B1M5U6</accession>
<name>A0A5B1M5U6_9ACTN</name>
<dbReference type="EMBL" id="VUJW01000002">
    <property type="protein sequence ID" value="KAA1428322.1"/>
    <property type="molecule type" value="Genomic_DNA"/>
</dbReference>
<keyword evidence="1" id="KW-0812">Transmembrane</keyword>
<keyword evidence="3" id="KW-1185">Reference proteome</keyword>
<sequence length="146" mass="15951">MRRRELRRFGLHYLEMVVAMLVGMMVLFPVWLLATSGVDDGSVLRSVEVETLVMATTMAVPMAGWMRFGGHAWAPTLEMSAAMYAGFVVAYPFHWAGALGEHGVMTVGHVLMFGFMLGAMLLRWSEYAGGHGHHGKGDPAHTMAGP</sequence>
<dbReference type="RefSeq" id="WP_149749260.1">
    <property type="nucleotide sequence ID" value="NZ_VUJW01000002.1"/>
</dbReference>
<comment type="caution">
    <text evidence="2">The sequence shown here is derived from an EMBL/GenBank/DDBJ whole genome shotgun (WGS) entry which is preliminary data.</text>
</comment>
<evidence type="ECO:0000313" key="3">
    <source>
        <dbReference type="Proteomes" id="UP000324351"/>
    </source>
</evidence>
<reference evidence="2 3" key="2">
    <citation type="submission" date="2019-09" db="EMBL/GenBank/DDBJ databases">
        <authorList>
            <person name="Jin C."/>
        </authorList>
    </citation>
    <scope>NUCLEOTIDE SEQUENCE [LARGE SCALE GENOMIC DNA]</scope>
    <source>
        <strain evidence="2 3">BN140041</strain>
    </source>
</reference>
<dbReference type="AlphaFoldDB" id="A0A5B1M5U6"/>
<feature type="transmembrane region" description="Helical" evidence="1">
    <location>
        <begin position="81"/>
        <end position="98"/>
    </location>
</feature>
<gene>
    <name evidence="2" type="ORF">F0U47_05160</name>
</gene>
<organism evidence="2 3">
    <name type="scientific">Nocardioides antri</name>
    <dbReference type="NCBI Taxonomy" id="2607659"/>
    <lineage>
        <taxon>Bacteria</taxon>
        <taxon>Bacillati</taxon>
        <taxon>Actinomycetota</taxon>
        <taxon>Actinomycetes</taxon>
        <taxon>Propionibacteriales</taxon>
        <taxon>Nocardioidaceae</taxon>
        <taxon>Nocardioides</taxon>
    </lineage>
</organism>
<feature type="transmembrane region" description="Helical" evidence="1">
    <location>
        <begin position="104"/>
        <end position="122"/>
    </location>
</feature>
<reference evidence="2 3" key="1">
    <citation type="submission" date="2019-09" db="EMBL/GenBank/DDBJ databases">
        <title>Nocardioides panacisoli sp. nov., isolated from the soil of a ginseng field.</title>
        <authorList>
            <person name="Cho C."/>
        </authorList>
    </citation>
    <scope>NUCLEOTIDE SEQUENCE [LARGE SCALE GENOMIC DNA]</scope>
    <source>
        <strain evidence="2 3">BN140041</strain>
    </source>
</reference>
<protein>
    <recommendedName>
        <fullName evidence="4">Flagellar biosynthetic protein FliP</fullName>
    </recommendedName>
</protein>